<dbReference type="InterPro" id="IPR046960">
    <property type="entry name" value="PPR_At4g14850-like_plant"/>
</dbReference>
<dbReference type="Pfam" id="PF13041">
    <property type="entry name" value="PPR_2"/>
    <property type="match status" value="3"/>
</dbReference>
<dbReference type="SUPFAM" id="SSF48452">
    <property type="entry name" value="TPR-like"/>
    <property type="match status" value="1"/>
</dbReference>
<dbReference type="GO" id="GO:0009451">
    <property type="term" value="P:RNA modification"/>
    <property type="evidence" value="ECO:0007669"/>
    <property type="project" value="InterPro"/>
</dbReference>
<proteinExistence type="predicted"/>
<dbReference type="FunFam" id="1.25.40.10:FF:000804">
    <property type="entry name" value="Pentatricopeptide repeat-containing protein, chloroplastic"/>
    <property type="match status" value="1"/>
</dbReference>
<feature type="repeat" description="PPR" evidence="2">
    <location>
        <begin position="147"/>
        <end position="181"/>
    </location>
</feature>
<accession>A0A7J7MER5</accession>
<dbReference type="PANTHER" id="PTHR47926:SF376">
    <property type="entry name" value="TETRATRICOPEPTIDE-LIKE HELICAL DOMAIN SUPERFAMILY"/>
    <property type="match status" value="1"/>
</dbReference>
<sequence length="504" mass="56345">MGLANLAYTQVENPNVFVYNAMIKGFSHCDSPIGALEMYLGMLRDGVCPTSFTFSSLIKACSGVFKVGFGEGVHAHVLKYGFGSHVFVQTALIDFYSGLGRVDEFRRLFDEMPEKDGFAWSTTISGLIRVGDLSSARVLFEEMPGRNIASWNTMISGYAKSGDVESATILFSQMPSRDFITWTTMIACYSQNKRFKEAIDVFKEMIETPGVSPDEVTMSSVLSACAHLGSLEMGRNIHNYLMQNRFEINVYIGSALVDMYAKCGSVTRSLVVFFKLREKNLFCWNSIIDGLAVHGYGEQALNMLKKMKKEKIKPNGVTFISILGACTHAGLVEVARKWFLSMTHDYNISPAIEHYGCMVDILSRAGQLEEALELIRRMTIEPNSVIWGALLGGCKLHGNLEIAQVSMEKLMNLEPDNYGYYVLLGNMYAEADRWSEVKKVRSVMKGKGVRKRCAGSSWIEMDEKVHDFVASDESHHLCSEIYMLLNELSGNLEFADYENELGVI</sequence>
<keyword evidence="1" id="KW-0677">Repeat</keyword>
<dbReference type="Proteomes" id="UP000541444">
    <property type="component" value="Unassembled WGS sequence"/>
</dbReference>
<dbReference type="Pfam" id="PF01535">
    <property type="entry name" value="PPR"/>
    <property type="match status" value="3"/>
</dbReference>
<dbReference type="InterPro" id="IPR046848">
    <property type="entry name" value="E_motif"/>
</dbReference>
<dbReference type="FunFam" id="1.25.40.10:FF:000031">
    <property type="entry name" value="Pentatricopeptide repeat-containing protein mitochondrial"/>
    <property type="match status" value="1"/>
</dbReference>
<evidence type="ECO:0000313" key="3">
    <source>
        <dbReference type="EMBL" id="KAF6153228.1"/>
    </source>
</evidence>
<evidence type="ECO:0000256" key="2">
    <source>
        <dbReference type="PROSITE-ProRule" id="PRU00708"/>
    </source>
</evidence>
<reference evidence="3 4" key="1">
    <citation type="journal article" date="2020" name="IScience">
        <title>Genome Sequencing of the Endangered Kingdonia uniflora (Circaeasteraceae, Ranunculales) Reveals Potential Mechanisms of Evolutionary Specialization.</title>
        <authorList>
            <person name="Sun Y."/>
            <person name="Deng T."/>
            <person name="Zhang A."/>
            <person name="Moore M.J."/>
            <person name="Landis J.B."/>
            <person name="Lin N."/>
            <person name="Zhang H."/>
            <person name="Zhang X."/>
            <person name="Huang J."/>
            <person name="Zhang X."/>
            <person name="Sun H."/>
            <person name="Wang H."/>
        </authorList>
    </citation>
    <scope>NUCLEOTIDE SEQUENCE [LARGE SCALE GENOMIC DNA]</scope>
    <source>
        <strain evidence="3">TB1705</strain>
        <tissue evidence="3">Leaf</tissue>
    </source>
</reference>
<feature type="repeat" description="PPR" evidence="2">
    <location>
        <begin position="15"/>
        <end position="49"/>
    </location>
</feature>
<dbReference type="InterPro" id="IPR002885">
    <property type="entry name" value="PPR_rpt"/>
</dbReference>
<dbReference type="GO" id="GO:0003723">
    <property type="term" value="F:RNA binding"/>
    <property type="evidence" value="ECO:0007669"/>
    <property type="project" value="InterPro"/>
</dbReference>
<protein>
    <recommendedName>
        <fullName evidence="5">Chlororespiratory reduction 4</fullName>
    </recommendedName>
</protein>
<dbReference type="NCBIfam" id="TIGR00756">
    <property type="entry name" value="PPR"/>
    <property type="match status" value="6"/>
</dbReference>
<dbReference type="AlphaFoldDB" id="A0A7J7MER5"/>
<dbReference type="FunFam" id="1.25.40.10:FF:000366">
    <property type="entry name" value="Pentatricopeptide (PPR) repeat-containing protein"/>
    <property type="match status" value="1"/>
</dbReference>
<dbReference type="EMBL" id="JACGCM010001570">
    <property type="protein sequence ID" value="KAF6153228.1"/>
    <property type="molecule type" value="Genomic_DNA"/>
</dbReference>
<dbReference type="OrthoDB" id="185373at2759"/>
<keyword evidence="4" id="KW-1185">Reference proteome</keyword>
<organism evidence="3 4">
    <name type="scientific">Kingdonia uniflora</name>
    <dbReference type="NCBI Taxonomy" id="39325"/>
    <lineage>
        <taxon>Eukaryota</taxon>
        <taxon>Viridiplantae</taxon>
        <taxon>Streptophyta</taxon>
        <taxon>Embryophyta</taxon>
        <taxon>Tracheophyta</taxon>
        <taxon>Spermatophyta</taxon>
        <taxon>Magnoliopsida</taxon>
        <taxon>Ranunculales</taxon>
        <taxon>Circaeasteraceae</taxon>
        <taxon>Kingdonia</taxon>
    </lineage>
</organism>
<evidence type="ECO:0000256" key="1">
    <source>
        <dbReference type="ARBA" id="ARBA00022737"/>
    </source>
</evidence>
<comment type="caution">
    <text evidence="3">The sequence shown here is derived from an EMBL/GenBank/DDBJ whole genome shotgun (WGS) entry which is preliminary data.</text>
</comment>
<dbReference type="Pfam" id="PF20431">
    <property type="entry name" value="E_motif"/>
    <property type="match status" value="1"/>
</dbReference>
<dbReference type="PROSITE" id="PS51375">
    <property type="entry name" value="PPR"/>
    <property type="match status" value="3"/>
</dbReference>
<dbReference type="FunFam" id="1.25.40.10:FF:000934">
    <property type="entry name" value="Pentatricopeptide repeat-containing protein"/>
    <property type="match status" value="1"/>
</dbReference>
<gene>
    <name evidence="3" type="ORF">GIB67_036574</name>
</gene>
<evidence type="ECO:0008006" key="5">
    <source>
        <dbReference type="Google" id="ProtNLM"/>
    </source>
</evidence>
<feature type="repeat" description="PPR" evidence="2">
    <location>
        <begin position="280"/>
        <end position="314"/>
    </location>
</feature>
<dbReference type="InterPro" id="IPR011990">
    <property type="entry name" value="TPR-like_helical_dom_sf"/>
</dbReference>
<dbReference type="Gene3D" id="1.25.40.10">
    <property type="entry name" value="Tetratricopeptide repeat domain"/>
    <property type="match status" value="4"/>
</dbReference>
<dbReference type="PANTHER" id="PTHR47926">
    <property type="entry name" value="PENTATRICOPEPTIDE REPEAT-CONTAINING PROTEIN"/>
    <property type="match status" value="1"/>
</dbReference>
<name>A0A7J7MER5_9MAGN</name>
<evidence type="ECO:0000313" key="4">
    <source>
        <dbReference type="Proteomes" id="UP000541444"/>
    </source>
</evidence>